<comment type="subcellular location">
    <subcellularLocation>
        <location evidence="1 10">Cell membrane</location>
        <topology evidence="1 10">Multi-pass membrane protein</topology>
    </subcellularLocation>
</comment>
<dbReference type="STRING" id="370764.SAMN04489810_0312"/>
<evidence type="ECO:0000256" key="2">
    <source>
        <dbReference type="ARBA" id="ARBA00022475"/>
    </source>
</evidence>
<comment type="catalytic activity">
    <reaction evidence="8">
        <text>fluoride(in) = fluoride(out)</text>
        <dbReference type="Rhea" id="RHEA:76159"/>
        <dbReference type="ChEBI" id="CHEBI:17051"/>
    </reaction>
    <physiologicalReaction direction="left-to-right" evidence="8">
        <dbReference type="Rhea" id="RHEA:76160"/>
    </physiologicalReaction>
</comment>
<evidence type="ECO:0000256" key="1">
    <source>
        <dbReference type="ARBA" id="ARBA00004651"/>
    </source>
</evidence>
<evidence type="ECO:0000313" key="12">
    <source>
        <dbReference type="Proteomes" id="UP000199009"/>
    </source>
</evidence>
<dbReference type="GO" id="GO:0140114">
    <property type="term" value="P:cellular detoxification of fluoride"/>
    <property type="evidence" value="ECO:0007669"/>
    <property type="project" value="UniProtKB-UniRule"/>
</dbReference>
<feature type="transmembrane region" description="Helical" evidence="10">
    <location>
        <begin position="71"/>
        <end position="89"/>
    </location>
</feature>
<comment type="similarity">
    <text evidence="7 10">Belongs to the fluoride channel Fluc/FEX (TC 1.A.43) family.</text>
</comment>
<feature type="binding site" evidence="10">
    <location>
        <position position="84"/>
    </location>
    <ligand>
        <name>Na(+)</name>
        <dbReference type="ChEBI" id="CHEBI:29101"/>
        <note>structural</note>
    </ligand>
</feature>
<feature type="transmembrane region" description="Helical" evidence="10">
    <location>
        <begin position="41"/>
        <end position="64"/>
    </location>
</feature>
<dbReference type="GO" id="GO:0046872">
    <property type="term" value="F:metal ion binding"/>
    <property type="evidence" value="ECO:0007669"/>
    <property type="project" value="UniProtKB-KW"/>
</dbReference>
<organism evidence="11 12">
    <name type="scientific">Microbacterium pygmaeum</name>
    <dbReference type="NCBI Taxonomy" id="370764"/>
    <lineage>
        <taxon>Bacteria</taxon>
        <taxon>Bacillati</taxon>
        <taxon>Actinomycetota</taxon>
        <taxon>Actinomycetes</taxon>
        <taxon>Micrococcales</taxon>
        <taxon>Microbacteriaceae</taxon>
        <taxon>Microbacterium</taxon>
    </lineage>
</organism>
<keyword evidence="10" id="KW-0479">Metal-binding</keyword>
<dbReference type="RefSeq" id="WP_091485306.1">
    <property type="nucleotide sequence ID" value="NZ_LT629692.1"/>
</dbReference>
<dbReference type="GO" id="GO:0062054">
    <property type="term" value="F:fluoride channel activity"/>
    <property type="evidence" value="ECO:0007669"/>
    <property type="project" value="UniProtKB-UniRule"/>
</dbReference>
<sequence>MNGWVLLAAAVAGGVGAGLRYLVDALVTATVFTGPGKPTRFPVGILVVNATGSLLLGVVTGLGADVLGTDAAWILAVGLLGGYTTFSTVSLDSVLLARAGQSRRGWANAVATLIVCVIAAAIGLTVGGIF</sequence>
<evidence type="ECO:0000313" key="11">
    <source>
        <dbReference type="EMBL" id="SDG44143.1"/>
    </source>
</evidence>
<reference evidence="11 12" key="1">
    <citation type="submission" date="2016-10" db="EMBL/GenBank/DDBJ databases">
        <authorList>
            <person name="de Groot N.N."/>
        </authorList>
    </citation>
    <scope>NUCLEOTIDE SEQUENCE [LARGE SCALE GENOMIC DNA]</scope>
    <source>
        <strain evidence="11 12">DSM 23142</strain>
    </source>
</reference>
<evidence type="ECO:0000256" key="8">
    <source>
        <dbReference type="ARBA" id="ARBA00035585"/>
    </source>
</evidence>
<name>A0A1G7U9L1_9MICO</name>
<keyword evidence="10" id="KW-0915">Sodium</keyword>
<keyword evidence="3 10" id="KW-0812">Transmembrane</keyword>
<protein>
    <recommendedName>
        <fullName evidence="10">Fluoride-specific ion channel FluC</fullName>
    </recommendedName>
</protein>
<evidence type="ECO:0000256" key="4">
    <source>
        <dbReference type="ARBA" id="ARBA00022989"/>
    </source>
</evidence>
<comment type="function">
    <text evidence="9 10">Fluoride-specific ion channel. Important for reducing fluoride concentration in the cell, thus reducing its toxicity.</text>
</comment>
<dbReference type="InterPro" id="IPR003691">
    <property type="entry name" value="FluC"/>
</dbReference>
<dbReference type="OrthoDB" id="5148600at2"/>
<keyword evidence="10" id="KW-0813">Transport</keyword>
<evidence type="ECO:0000256" key="9">
    <source>
        <dbReference type="ARBA" id="ARBA00049940"/>
    </source>
</evidence>
<keyword evidence="6 10" id="KW-0407">Ion channel</keyword>
<feature type="binding site" evidence="10">
    <location>
        <position position="81"/>
    </location>
    <ligand>
        <name>Na(+)</name>
        <dbReference type="ChEBI" id="CHEBI:29101"/>
        <note>structural</note>
    </ligand>
</feature>
<evidence type="ECO:0000256" key="3">
    <source>
        <dbReference type="ARBA" id="ARBA00022692"/>
    </source>
</evidence>
<dbReference type="HAMAP" id="MF_00454">
    <property type="entry name" value="FluC"/>
    <property type="match status" value="1"/>
</dbReference>
<dbReference type="PANTHER" id="PTHR28259:SF1">
    <property type="entry name" value="FLUORIDE EXPORT PROTEIN 1-RELATED"/>
    <property type="match status" value="1"/>
</dbReference>
<evidence type="ECO:0000256" key="5">
    <source>
        <dbReference type="ARBA" id="ARBA00023136"/>
    </source>
</evidence>
<keyword evidence="5 10" id="KW-0472">Membrane</keyword>
<gene>
    <name evidence="10" type="primary">fluC</name>
    <name evidence="10" type="synonym">crcB</name>
    <name evidence="11" type="ORF">SAMN04489810_0312</name>
</gene>
<dbReference type="AlphaFoldDB" id="A0A1G7U9L1"/>
<dbReference type="EMBL" id="LT629692">
    <property type="protein sequence ID" value="SDG44143.1"/>
    <property type="molecule type" value="Genomic_DNA"/>
</dbReference>
<feature type="transmembrane region" description="Helical" evidence="10">
    <location>
        <begin position="109"/>
        <end position="129"/>
    </location>
</feature>
<keyword evidence="12" id="KW-1185">Reference proteome</keyword>
<dbReference type="Proteomes" id="UP000199009">
    <property type="component" value="Chromosome I"/>
</dbReference>
<keyword evidence="2 10" id="KW-1003">Cell membrane</keyword>
<comment type="activity regulation">
    <text evidence="10">Na(+) is not transported, but it plays an essential structural role and its presence is essential for fluoride channel function.</text>
</comment>
<proteinExistence type="inferred from homology"/>
<keyword evidence="4 10" id="KW-1133">Transmembrane helix</keyword>
<dbReference type="PANTHER" id="PTHR28259">
    <property type="entry name" value="FLUORIDE EXPORT PROTEIN 1-RELATED"/>
    <property type="match status" value="1"/>
</dbReference>
<dbReference type="GO" id="GO:0005886">
    <property type="term" value="C:plasma membrane"/>
    <property type="evidence" value="ECO:0007669"/>
    <property type="project" value="UniProtKB-SubCell"/>
</dbReference>
<evidence type="ECO:0000256" key="7">
    <source>
        <dbReference type="ARBA" id="ARBA00035120"/>
    </source>
</evidence>
<evidence type="ECO:0000256" key="6">
    <source>
        <dbReference type="ARBA" id="ARBA00023303"/>
    </source>
</evidence>
<evidence type="ECO:0000256" key="10">
    <source>
        <dbReference type="HAMAP-Rule" id="MF_00454"/>
    </source>
</evidence>
<dbReference type="Pfam" id="PF02537">
    <property type="entry name" value="CRCB"/>
    <property type="match status" value="1"/>
</dbReference>
<keyword evidence="10" id="KW-0406">Ion transport</keyword>
<accession>A0A1G7U9L1</accession>